<reference evidence="1" key="1">
    <citation type="journal article" date="2020" name="Nature">
        <title>Giant virus diversity and host interactions through global metagenomics.</title>
        <authorList>
            <person name="Schulz F."/>
            <person name="Roux S."/>
            <person name="Paez-Espino D."/>
            <person name="Jungbluth S."/>
            <person name="Walsh D.A."/>
            <person name="Denef V.J."/>
            <person name="McMahon K.D."/>
            <person name="Konstantinidis K.T."/>
            <person name="Eloe-Fadrosh E.A."/>
            <person name="Kyrpides N.C."/>
            <person name="Woyke T."/>
        </authorList>
    </citation>
    <scope>NUCLEOTIDE SEQUENCE</scope>
    <source>
        <strain evidence="1">GVMAG-S-1063924-116</strain>
    </source>
</reference>
<dbReference type="AlphaFoldDB" id="A0A6C0JV19"/>
<protein>
    <submittedName>
        <fullName evidence="1">Uncharacterized protein</fullName>
    </submittedName>
</protein>
<evidence type="ECO:0000313" key="1">
    <source>
        <dbReference type="EMBL" id="QHU08550.1"/>
    </source>
</evidence>
<organism evidence="1">
    <name type="scientific">viral metagenome</name>
    <dbReference type="NCBI Taxonomy" id="1070528"/>
    <lineage>
        <taxon>unclassified sequences</taxon>
        <taxon>metagenomes</taxon>
        <taxon>organismal metagenomes</taxon>
    </lineage>
</organism>
<sequence>MNSIETRLEQMEIDDEPKIVELKDIPEIEMPPLKMSVPELEAFTRESIRNYLHPGLSDWKEPSPDYRRRDREFLRSIRRDGFARWGRSPITNQTRIPSMEEVDCILSQHEIDKYLD</sequence>
<name>A0A6C0JV19_9ZZZZ</name>
<accession>A0A6C0JV19</accession>
<dbReference type="EMBL" id="MN740698">
    <property type="protein sequence ID" value="QHU08550.1"/>
    <property type="molecule type" value="Genomic_DNA"/>
</dbReference>
<proteinExistence type="predicted"/>